<keyword evidence="12" id="KW-1185">Reference proteome</keyword>
<dbReference type="GO" id="GO:0034625">
    <property type="term" value="P:fatty acid elongation, monounsaturated fatty acid"/>
    <property type="evidence" value="ECO:0007669"/>
    <property type="project" value="TreeGrafter"/>
</dbReference>
<sequence length="272" mass="31383">MDPQAFLTENRGEFPKDYDYDIQATKAWMEANWMKNCAAFVILYLVGIVVLKRYRENKEKLTCKGPLVLWNIGLAVFSIIGATKIPPWLFYATSEKGFYYSVCSSSFYDENRETSYWHFLFALSKVLELGDTVFLLLKKQPLRFLHWYHHITVLIFCWQSQSEHASTGLWFCSMNLVVHSIMYSYFASRTLGINVGRGVAMFITVLQILQMVMGLALSLSAGFFKLLGISCHVTPYNALLSVLMYISYLALFVAFFRDSYLRKPKVDTKKDS</sequence>
<evidence type="ECO:0000256" key="8">
    <source>
        <dbReference type="ARBA" id="ARBA00023136"/>
    </source>
</evidence>
<evidence type="ECO:0000256" key="10">
    <source>
        <dbReference type="RuleBase" id="RU361115"/>
    </source>
</evidence>
<evidence type="ECO:0000256" key="7">
    <source>
        <dbReference type="ARBA" id="ARBA00023098"/>
    </source>
</evidence>
<feature type="transmembrane region" description="Helical" evidence="10">
    <location>
        <begin position="199"/>
        <end position="224"/>
    </location>
</feature>
<dbReference type="AlphaFoldDB" id="A0A7R9FNB5"/>
<gene>
    <name evidence="11" type="ORF">DSTB1V02_LOCUS9279</name>
</gene>
<dbReference type="PANTHER" id="PTHR11157">
    <property type="entry name" value="FATTY ACID ACYL TRANSFERASE-RELATED"/>
    <property type="match status" value="1"/>
</dbReference>
<feature type="transmembrane region" description="Helical" evidence="10">
    <location>
        <begin position="236"/>
        <end position="256"/>
    </location>
</feature>
<keyword evidence="7 10" id="KW-0443">Lipid metabolism</keyword>
<dbReference type="EMBL" id="CAJPEV010002321">
    <property type="protein sequence ID" value="CAG0896516.1"/>
    <property type="molecule type" value="Genomic_DNA"/>
</dbReference>
<dbReference type="GO" id="GO:0019367">
    <property type="term" value="P:fatty acid elongation, saturated fatty acid"/>
    <property type="evidence" value="ECO:0007669"/>
    <property type="project" value="TreeGrafter"/>
</dbReference>
<dbReference type="InterPro" id="IPR030457">
    <property type="entry name" value="ELO_CS"/>
</dbReference>
<dbReference type="GO" id="GO:0042761">
    <property type="term" value="P:very long-chain fatty acid biosynthetic process"/>
    <property type="evidence" value="ECO:0007669"/>
    <property type="project" value="TreeGrafter"/>
</dbReference>
<keyword evidence="9 10" id="KW-0275">Fatty acid biosynthesis</keyword>
<dbReference type="GO" id="GO:0034626">
    <property type="term" value="P:fatty acid elongation, polyunsaturated fatty acid"/>
    <property type="evidence" value="ECO:0007669"/>
    <property type="project" value="TreeGrafter"/>
</dbReference>
<proteinExistence type="inferred from homology"/>
<evidence type="ECO:0000256" key="5">
    <source>
        <dbReference type="ARBA" id="ARBA00022832"/>
    </source>
</evidence>
<dbReference type="PANTHER" id="PTHR11157:SF17">
    <property type="entry name" value="ELONGATION OF VERY LONG CHAIN FATTY ACIDS PROTEIN 6"/>
    <property type="match status" value="1"/>
</dbReference>
<organism evidence="11">
    <name type="scientific">Darwinula stevensoni</name>
    <dbReference type="NCBI Taxonomy" id="69355"/>
    <lineage>
        <taxon>Eukaryota</taxon>
        <taxon>Metazoa</taxon>
        <taxon>Ecdysozoa</taxon>
        <taxon>Arthropoda</taxon>
        <taxon>Crustacea</taxon>
        <taxon>Oligostraca</taxon>
        <taxon>Ostracoda</taxon>
        <taxon>Podocopa</taxon>
        <taxon>Podocopida</taxon>
        <taxon>Darwinulocopina</taxon>
        <taxon>Darwinuloidea</taxon>
        <taxon>Darwinulidae</taxon>
        <taxon>Darwinula</taxon>
    </lineage>
</organism>
<comment type="similarity">
    <text evidence="10">Belongs to the ELO family.</text>
</comment>
<reference evidence="11" key="1">
    <citation type="submission" date="2020-11" db="EMBL/GenBank/DDBJ databases">
        <authorList>
            <person name="Tran Van P."/>
        </authorList>
    </citation>
    <scope>NUCLEOTIDE SEQUENCE</scope>
</reference>
<dbReference type="Pfam" id="PF01151">
    <property type="entry name" value="ELO"/>
    <property type="match status" value="1"/>
</dbReference>
<evidence type="ECO:0000256" key="6">
    <source>
        <dbReference type="ARBA" id="ARBA00022989"/>
    </source>
</evidence>
<accession>A0A7R9FNB5</accession>
<keyword evidence="8 10" id="KW-0472">Membrane</keyword>
<evidence type="ECO:0000256" key="9">
    <source>
        <dbReference type="ARBA" id="ARBA00023160"/>
    </source>
</evidence>
<evidence type="ECO:0000313" key="12">
    <source>
        <dbReference type="Proteomes" id="UP000677054"/>
    </source>
</evidence>
<feature type="transmembrane region" description="Helical" evidence="10">
    <location>
        <begin position="72"/>
        <end position="91"/>
    </location>
</feature>
<dbReference type="Proteomes" id="UP000677054">
    <property type="component" value="Unassembled WGS sequence"/>
</dbReference>
<keyword evidence="3 10" id="KW-0808">Transferase</keyword>
<keyword evidence="5 10" id="KW-0276">Fatty acid metabolism</keyword>
<dbReference type="GO" id="GO:0005789">
    <property type="term" value="C:endoplasmic reticulum membrane"/>
    <property type="evidence" value="ECO:0007669"/>
    <property type="project" value="TreeGrafter"/>
</dbReference>
<name>A0A7R9FNB5_9CRUS</name>
<dbReference type="GO" id="GO:0009922">
    <property type="term" value="F:fatty acid elongase activity"/>
    <property type="evidence" value="ECO:0007669"/>
    <property type="project" value="UniProtKB-EC"/>
</dbReference>
<evidence type="ECO:0000256" key="3">
    <source>
        <dbReference type="ARBA" id="ARBA00022679"/>
    </source>
</evidence>
<evidence type="ECO:0000256" key="2">
    <source>
        <dbReference type="ARBA" id="ARBA00022516"/>
    </source>
</evidence>
<evidence type="ECO:0000313" key="11">
    <source>
        <dbReference type="EMBL" id="CAD7249484.1"/>
    </source>
</evidence>
<dbReference type="PROSITE" id="PS01188">
    <property type="entry name" value="ELO"/>
    <property type="match status" value="1"/>
</dbReference>
<feature type="transmembrane region" description="Helical" evidence="10">
    <location>
        <begin position="144"/>
        <end position="161"/>
    </location>
</feature>
<dbReference type="OrthoDB" id="10259681at2759"/>
<dbReference type="EMBL" id="LR901838">
    <property type="protein sequence ID" value="CAD7249484.1"/>
    <property type="molecule type" value="Genomic_DNA"/>
</dbReference>
<dbReference type="InterPro" id="IPR002076">
    <property type="entry name" value="ELO_fam"/>
</dbReference>
<evidence type="ECO:0000256" key="1">
    <source>
        <dbReference type="ARBA" id="ARBA00004141"/>
    </source>
</evidence>
<keyword evidence="2 10" id="KW-0444">Lipid biosynthesis</keyword>
<keyword evidence="4 10" id="KW-0812">Transmembrane</keyword>
<keyword evidence="6 10" id="KW-1133">Transmembrane helix</keyword>
<feature type="transmembrane region" description="Helical" evidence="10">
    <location>
        <begin position="167"/>
        <end position="187"/>
    </location>
</feature>
<dbReference type="EC" id="2.3.1.199" evidence="10"/>
<feature type="transmembrane region" description="Helical" evidence="10">
    <location>
        <begin position="116"/>
        <end position="137"/>
    </location>
</feature>
<comment type="catalytic activity">
    <reaction evidence="10">
        <text>a very-long-chain acyl-CoA + malonyl-CoA + H(+) = a very-long-chain 3-oxoacyl-CoA + CO2 + CoA</text>
        <dbReference type="Rhea" id="RHEA:32727"/>
        <dbReference type="ChEBI" id="CHEBI:15378"/>
        <dbReference type="ChEBI" id="CHEBI:16526"/>
        <dbReference type="ChEBI" id="CHEBI:57287"/>
        <dbReference type="ChEBI" id="CHEBI:57384"/>
        <dbReference type="ChEBI" id="CHEBI:90725"/>
        <dbReference type="ChEBI" id="CHEBI:90736"/>
        <dbReference type="EC" id="2.3.1.199"/>
    </reaction>
</comment>
<comment type="subcellular location">
    <subcellularLocation>
        <location evidence="1">Membrane</location>
        <topology evidence="1">Multi-pass membrane protein</topology>
    </subcellularLocation>
</comment>
<evidence type="ECO:0000256" key="4">
    <source>
        <dbReference type="ARBA" id="ARBA00022692"/>
    </source>
</evidence>
<dbReference type="GO" id="GO:0030148">
    <property type="term" value="P:sphingolipid biosynthetic process"/>
    <property type="evidence" value="ECO:0007669"/>
    <property type="project" value="TreeGrafter"/>
</dbReference>
<protein>
    <recommendedName>
        <fullName evidence="10">Elongation of very long chain fatty acids protein</fullName>
        <ecNumber evidence="10">2.3.1.199</ecNumber>
    </recommendedName>
    <alternativeName>
        <fullName evidence="10">Very-long-chain 3-oxoacyl-CoA synthase</fullName>
    </alternativeName>
</protein>
<feature type="transmembrane region" description="Helical" evidence="10">
    <location>
        <begin position="33"/>
        <end position="51"/>
    </location>
</feature>